<dbReference type="Gene3D" id="3.20.20.450">
    <property type="entry name" value="EAL domain"/>
    <property type="match status" value="1"/>
</dbReference>
<dbReference type="AlphaFoldDB" id="A0A2G3PLL0"/>
<proteinExistence type="predicted"/>
<evidence type="ECO:0000313" key="2">
    <source>
        <dbReference type="EMBL" id="PHV66707.1"/>
    </source>
</evidence>
<dbReference type="SUPFAM" id="SSF141868">
    <property type="entry name" value="EAL domain-like"/>
    <property type="match status" value="1"/>
</dbReference>
<dbReference type="InterPro" id="IPR035919">
    <property type="entry name" value="EAL_sf"/>
</dbReference>
<dbReference type="InterPro" id="IPR019278">
    <property type="entry name" value="DICT_dom"/>
</dbReference>
<dbReference type="Pfam" id="PF10069">
    <property type="entry name" value="DICT"/>
    <property type="match status" value="1"/>
</dbReference>
<dbReference type="InterPro" id="IPR001633">
    <property type="entry name" value="EAL_dom"/>
</dbReference>
<dbReference type="EMBL" id="PEBD01000008">
    <property type="protein sequence ID" value="PHV66707.1"/>
    <property type="molecule type" value="Genomic_DNA"/>
</dbReference>
<dbReference type="Pfam" id="PF00563">
    <property type="entry name" value="EAL"/>
    <property type="match status" value="1"/>
</dbReference>
<sequence length="408" mass="43536">MTSTSESDEIFEALELAPHYAPIRRLADDALVAVELQVRGRGDTALNTPKSLRRAARMMQQTGVVDGRKLSFLNAGPAQTTLPIFATVDLLSSVHLAFAAPPAHHLLLSVDPGETFRRPRSVLDEVAAARAAGRLICVDRLGLDDRALTLLWLIEPDVIFTPAELLARTRDPEIAGLAHALAAHAERTGALVIAEGVDTEGLRVAAQTVGATHGMGALFPAVHSPALFADEPVAELPRRDTASGPADGDSATTPYAIVSARHVPRPGDKRLLIEMSKALETQAAAAGPGTLVLGTFQEARQFTPTTARRWRSLADNAGFAGVYGVGLPQMLDGNVQHAPLDPDDDLVNEWTVVVLGPHASALLSARDRHEPVPDLDRTFDVVQSYNRDLATRAAHAILARFTSPRAAD</sequence>
<organism evidence="2 3">
    <name type="scientific">Williamsia marianensis</name>
    <dbReference type="NCBI Taxonomy" id="85044"/>
    <lineage>
        <taxon>Bacteria</taxon>
        <taxon>Bacillati</taxon>
        <taxon>Actinomycetota</taxon>
        <taxon>Actinomycetes</taxon>
        <taxon>Mycobacteriales</taxon>
        <taxon>Nocardiaceae</taxon>
        <taxon>Williamsia</taxon>
    </lineage>
</organism>
<comment type="caution">
    <text evidence="2">The sequence shown here is derived from an EMBL/GenBank/DDBJ whole genome shotgun (WGS) entry which is preliminary data.</text>
</comment>
<feature type="domain" description="EAL" evidence="1">
    <location>
        <begin position="2"/>
        <end position="231"/>
    </location>
</feature>
<name>A0A2G3PLL0_WILMA</name>
<dbReference type="RefSeq" id="WP_099382735.1">
    <property type="nucleotide sequence ID" value="NZ_PEBD01000008.1"/>
</dbReference>
<dbReference type="Proteomes" id="UP000225108">
    <property type="component" value="Unassembled WGS sequence"/>
</dbReference>
<protein>
    <recommendedName>
        <fullName evidence="1">EAL domain-containing protein</fullName>
    </recommendedName>
</protein>
<reference evidence="2 3" key="1">
    <citation type="submission" date="2017-10" db="EMBL/GenBank/DDBJ databases">
        <title>The draft genome sequence of Williamsia sp. BULT 1.1 isolated from the semi-arid grassland soils from South Africa.</title>
        <authorList>
            <person name="Kabwe M.H."/>
            <person name="Govender N."/>
            <person name="Mutseka Lunga P."/>
            <person name="Vikram S."/>
            <person name="Makhalanyane T.P."/>
        </authorList>
    </citation>
    <scope>NUCLEOTIDE SEQUENCE [LARGE SCALE GENOMIC DNA]</scope>
    <source>
        <strain evidence="2 3">BULT 1.1</strain>
    </source>
</reference>
<dbReference type="SMART" id="SM00052">
    <property type="entry name" value="EAL"/>
    <property type="match status" value="1"/>
</dbReference>
<evidence type="ECO:0000259" key="1">
    <source>
        <dbReference type="SMART" id="SM00052"/>
    </source>
</evidence>
<gene>
    <name evidence="2" type="ORF">CSW57_10510</name>
</gene>
<evidence type="ECO:0000313" key="3">
    <source>
        <dbReference type="Proteomes" id="UP000225108"/>
    </source>
</evidence>
<accession>A0A2G3PLL0</accession>